<keyword evidence="2" id="KW-0479">Metal-binding</keyword>
<evidence type="ECO:0000256" key="11">
    <source>
        <dbReference type="SAM" id="MobiDB-lite"/>
    </source>
</evidence>
<feature type="compositionally biased region" description="Low complexity" evidence="11">
    <location>
        <begin position="999"/>
        <end position="1018"/>
    </location>
</feature>
<feature type="compositionally biased region" description="Basic residues" evidence="11">
    <location>
        <begin position="1327"/>
        <end position="1336"/>
    </location>
</feature>
<feature type="compositionally biased region" description="Low complexity" evidence="11">
    <location>
        <begin position="748"/>
        <end position="763"/>
    </location>
</feature>
<feature type="compositionally biased region" description="Basic and acidic residues" evidence="11">
    <location>
        <begin position="767"/>
        <end position="776"/>
    </location>
</feature>
<reference evidence="13" key="1">
    <citation type="submission" date="2025-08" db="UniProtKB">
        <authorList>
            <consortium name="Ensembl"/>
        </authorList>
    </citation>
    <scope>IDENTIFICATION</scope>
</reference>
<feature type="compositionally biased region" description="Polar residues" evidence="11">
    <location>
        <begin position="1416"/>
        <end position="1428"/>
    </location>
</feature>
<evidence type="ECO:0000256" key="6">
    <source>
        <dbReference type="ARBA" id="ARBA00023015"/>
    </source>
</evidence>
<keyword evidence="8" id="KW-0539">Nucleus</keyword>
<dbReference type="Pfam" id="PF00096">
    <property type="entry name" value="zf-C2H2"/>
    <property type="match status" value="2"/>
</dbReference>
<organism evidence="13 14">
    <name type="scientific">Oncorhynchus tshawytscha</name>
    <name type="common">Chinook salmon</name>
    <name type="synonym">Salmo tshawytscha</name>
    <dbReference type="NCBI Taxonomy" id="74940"/>
    <lineage>
        <taxon>Eukaryota</taxon>
        <taxon>Metazoa</taxon>
        <taxon>Chordata</taxon>
        <taxon>Craniata</taxon>
        <taxon>Vertebrata</taxon>
        <taxon>Euteleostomi</taxon>
        <taxon>Actinopterygii</taxon>
        <taxon>Neopterygii</taxon>
        <taxon>Teleostei</taxon>
        <taxon>Protacanthopterygii</taxon>
        <taxon>Salmoniformes</taxon>
        <taxon>Salmonidae</taxon>
        <taxon>Salmoninae</taxon>
        <taxon>Oncorhynchus</taxon>
    </lineage>
</organism>
<dbReference type="Pfam" id="PF12874">
    <property type="entry name" value="zf-met"/>
    <property type="match status" value="1"/>
</dbReference>
<feature type="region of interest" description="Disordered" evidence="11">
    <location>
        <begin position="357"/>
        <end position="387"/>
    </location>
</feature>
<dbReference type="InterPro" id="IPR051565">
    <property type="entry name" value="Sal_C2H2-zinc-finger"/>
</dbReference>
<dbReference type="PROSITE" id="PS50157">
    <property type="entry name" value="ZINC_FINGER_C2H2_2"/>
    <property type="match status" value="6"/>
</dbReference>
<feature type="region of interest" description="Disordered" evidence="11">
    <location>
        <begin position="953"/>
        <end position="1018"/>
    </location>
</feature>
<feature type="domain" description="C2H2-type" evidence="12">
    <location>
        <begin position="495"/>
        <end position="522"/>
    </location>
</feature>
<feature type="compositionally biased region" description="Low complexity" evidence="11">
    <location>
        <begin position="378"/>
        <end position="387"/>
    </location>
</feature>
<evidence type="ECO:0000313" key="13">
    <source>
        <dbReference type="Ensembl" id="ENSOTSP00005082966.2"/>
    </source>
</evidence>
<feature type="compositionally biased region" description="Low complexity" evidence="11">
    <location>
        <begin position="168"/>
        <end position="181"/>
    </location>
</feature>
<feature type="compositionally biased region" description="Polar residues" evidence="11">
    <location>
        <begin position="1284"/>
        <end position="1298"/>
    </location>
</feature>
<dbReference type="GO" id="GO:0008270">
    <property type="term" value="F:zinc ion binding"/>
    <property type="evidence" value="ECO:0007669"/>
    <property type="project" value="UniProtKB-KW"/>
</dbReference>
<comment type="subcellular location">
    <subcellularLocation>
        <location evidence="1">Nucleus</location>
    </subcellularLocation>
</comment>
<feature type="compositionally biased region" description="Polar residues" evidence="11">
    <location>
        <begin position="973"/>
        <end position="998"/>
    </location>
</feature>
<feature type="region of interest" description="Disordered" evidence="11">
    <location>
        <begin position="1040"/>
        <end position="1081"/>
    </location>
</feature>
<feature type="compositionally biased region" description="Polar residues" evidence="11">
    <location>
        <begin position="780"/>
        <end position="797"/>
    </location>
</feature>
<dbReference type="GeneTree" id="ENSGT00940000155384"/>
<dbReference type="PANTHER" id="PTHR23233">
    <property type="entry name" value="SAL-LIKE PROTEIN"/>
    <property type="match status" value="1"/>
</dbReference>
<feature type="compositionally biased region" description="Low complexity" evidence="11">
    <location>
        <begin position="1356"/>
        <end position="1369"/>
    </location>
</feature>
<feature type="domain" description="C2H2-type" evidence="12">
    <location>
        <begin position="929"/>
        <end position="956"/>
    </location>
</feature>
<dbReference type="GO" id="GO:0000981">
    <property type="term" value="F:DNA-binding transcription factor activity, RNA polymerase II-specific"/>
    <property type="evidence" value="ECO:0007669"/>
    <property type="project" value="TreeGrafter"/>
</dbReference>
<dbReference type="PANTHER" id="PTHR23233:SF85">
    <property type="entry name" value="SAL-LIKE PROTEIN 2"/>
    <property type="match status" value="1"/>
</dbReference>
<evidence type="ECO:0000256" key="10">
    <source>
        <dbReference type="PROSITE-ProRule" id="PRU00042"/>
    </source>
</evidence>
<keyword evidence="4 10" id="KW-0863">Zinc-finger</keyword>
<dbReference type="GO" id="GO:0000978">
    <property type="term" value="F:RNA polymerase II cis-regulatory region sequence-specific DNA binding"/>
    <property type="evidence" value="ECO:0007669"/>
    <property type="project" value="TreeGrafter"/>
</dbReference>
<feature type="region of interest" description="Disordered" evidence="11">
    <location>
        <begin position="415"/>
        <end position="457"/>
    </location>
</feature>
<evidence type="ECO:0000313" key="14">
    <source>
        <dbReference type="Proteomes" id="UP000694402"/>
    </source>
</evidence>
<evidence type="ECO:0000256" key="9">
    <source>
        <dbReference type="ARBA" id="ARBA00038474"/>
    </source>
</evidence>
<feature type="compositionally biased region" description="Basic and acidic residues" evidence="11">
    <location>
        <begin position="1306"/>
        <end position="1322"/>
    </location>
</feature>
<evidence type="ECO:0000256" key="7">
    <source>
        <dbReference type="ARBA" id="ARBA00023163"/>
    </source>
</evidence>
<sequence length="1443" mass="150668">MLIQLCPSPIVANSCSFRGLLMELVHPKAGREVIRIPSWGSTNHRPPIILSKQLTGYTYLNRTYIMKGGCYFMGDQLAVKLSSFPLTPDSSSSSSSSSPQSYQPPLAPHPYFWGLHTRSLPSEGSPLSCCPCQPTSCPISFPDPQSSLSPDFPHPSLFSQTGLHLPNTSTSPSSQTHPPRSIMASPKLGVSATTTTSSSSSSSSASLCPPPHPGSPSPVPEGPPSPVTPSPSPGAASAAPPRAHLSIAVILDELRVLQQRQIHQMQMTEEICRQVLRLGGASCGLEAPQILLPPFPQLCLEGSERASSPPQPTPIQPPSSVAPLLACFSSLLPPQPASKPSKPSHPLSHVLRPHKSQMEGAGGATGSYLYPGTSVRPSSSSSSSSASSAISTMASSNYPLALSLALPTRYLHEKSPNTTSASGHGGLSFLTPPLPTTASMAPPSFQEPHLSVSSSGSSSSSLGRLQHACRFCGKLFSSDSSLQIHLRSHTGERPYQCPVCLSRFTTRGNLKVHFLRHREQNPELSLSLLPPSLFGPGMGPAGGSEPQGQPMSSIGLSISAAQAQRRRKRRAEDDPYGDGMEVGGAGGGFSLGASTSAPATSLPLPPSVDLALISTAHSLLRLNQAAAAAAAASISSAASSLTSSSSSSASSSLLSVPSSSTSAIAGFFKGAKQQRFDENTPPHPPMMSHSAYSQLAHLPKLLFPSGSPHQHPALGLLRPPPPAQGSSHLSSTHSQLSFPFSHYPKAQASTSSPSASTPTSDTSKLQRLVEKLEKEPPTSSPWASSSGETSHSSMASTGLFSSGLMGASTSSTYVMATPPSSTHAPTSVSNFTREMVAALGMSANGGSALAGAMLPGLGIMSTGSLAANQCGVCLRVLSCPRALRLHQATHLGERPFPCKLCGRSFSTKGSLRSHLATHRARPPNSRAQNSCPLCQRKFTNALVLQHHIRMHLGGQLPPEGGAESLSEASAESDTISELQTHSLALSQSQPQSNDTPKVSTESSTAASGSQSKSSAASTHFQTLVGGSAPVSVSVTSPKCVWEPNRSHSSSPDLIPPSDLTPDHFLNSTSHTPLPGSADPPVLFVSVPSPPPPLRDTGSPVNDDNHAEHLDSTISTIGPAPTSSSVTKTTPLSSLMVSDCLLGQHALPLNVFLPGPRSNLEDLLSTPTLCAPVAHPSPAPSFTPVLSPEHPKPHPAPKPDLEHPPKLQTPKPTEEYRVETPPPAAPKHDQALVSDTDPRMAPPSESTDTSDAEAREVPQKDVPYTRTSQGAYLSSHGKEDGMSGVSDQLESTFPISLATTLPPPLSRPEKKTYSCGECGKEYASRSGLKGHMKHHGGVVKAPRPPVRSGRSASERLPANTPTTSSNPPATRSNVGFWNQYQAFLNTSNDSADDPAQGPASGSQGEDGEMPRLAKSPVRSQLSKEPTTGRGSEDGSDEGSTLESK</sequence>
<evidence type="ECO:0000256" key="5">
    <source>
        <dbReference type="ARBA" id="ARBA00022833"/>
    </source>
</evidence>
<evidence type="ECO:0000256" key="8">
    <source>
        <dbReference type="ARBA" id="ARBA00023242"/>
    </source>
</evidence>
<dbReference type="InterPro" id="IPR036236">
    <property type="entry name" value="Znf_C2H2_sf"/>
</dbReference>
<feature type="domain" description="C2H2-type" evidence="12">
    <location>
        <begin position="896"/>
        <end position="923"/>
    </location>
</feature>
<keyword evidence="5" id="KW-0862">Zinc</keyword>
<feature type="region of interest" description="Disordered" evidence="11">
    <location>
        <begin position="143"/>
        <end position="240"/>
    </location>
</feature>
<protein>
    <submittedName>
        <fullName evidence="13">Spalt-like transcription factor 2</fullName>
    </submittedName>
</protein>
<feature type="region of interest" description="Disordered" evidence="11">
    <location>
        <begin position="1179"/>
        <end position="1443"/>
    </location>
</feature>
<accession>A0A8C8ME56</accession>
<dbReference type="SMART" id="SM00355">
    <property type="entry name" value="ZnF_C2H2"/>
    <property type="match status" value="6"/>
</dbReference>
<feature type="compositionally biased region" description="Low complexity" evidence="11">
    <location>
        <begin position="726"/>
        <end position="737"/>
    </location>
</feature>
<dbReference type="GO" id="GO:0005634">
    <property type="term" value="C:nucleus"/>
    <property type="evidence" value="ECO:0007669"/>
    <property type="project" value="UniProtKB-SubCell"/>
</dbReference>
<keyword evidence="6" id="KW-0805">Transcription regulation</keyword>
<feature type="domain" description="C2H2-type" evidence="12">
    <location>
        <begin position="1312"/>
        <end position="1339"/>
    </location>
</feature>
<feature type="region of interest" description="Disordered" evidence="11">
    <location>
        <begin position="559"/>
        <end position="583"/>
    </location>
</feature>
<evidence type="ECO:0000256" key="4">
    <source>
        <dbReference type="ARBA" id="ARBA00022771"/>
    </source>
</evidence>
<feature type="compositionally biased region" description="Pro residues" evidence="11">
    <location>
        <begin position="208"/>
        <end position="232"/>
    </location>
</feature>
<feature type="compositionally biased region" description="Basic and acidic residues" evidence="11">
    <location>
        <begin position="1188"/>
        <end position="1204"/>
    </location>
</feature>
<feature type="domain" description="C2H2-type" evidence="12">
    <location>
        <begin position="467"/>
        <end position="494"/>
    </location>
</feature>
<dbReference type="InterPro" id="IPR013087">
    <property type="entry name" value="Znf_C2H2_type"/>
</dbReference>
<keyword evidence="3" id="KW-0677">Repeat</keyword>
<keyword evidence="7" id="KW-0804">Transcription</keyword>
<dbReference type="FunFam" id="3.30.160.60:FF:000130">
    <property type="entry name" value="Spalt-like transcription factor 4"/>
    <property type="match status" value="1"/>
</dbReference>
<dbReference type="PROSITE" id="PS00028">
    <property type="entry name" value="ZINC_FINGER_C2H2_1"/>
    <property type="match status" value="6"/>
</dbReference>
<dbReference type="FunFam" id="3.30.160.60:FF:000096">
    <property type="entry name" value="Zinc finger and BTB domain-containing protein 18 isoform 1"/>
    <property type="match status" value="1"/>
</dbReference>
<dbReference type="Gene3D" id="3.30.160.60">
    <property type="entry name" value="Classic Zinc Finger"/>
    <property type="match status" value="4"/>
</dbReference>
<name>A0A8C8ME56_ONCTS</name>
<reference evidence="13" key="2">
    <citation type="submission" date="2025-09" db="UniProtKB">
        <authorList>
            <consortium name="Ensembl"/>
        </authorList>
    </citation>
    <scope>IDENTIFICATION</scope>
</reference>
<proteinExistence type="inferred from homology"/>
<dbReference type="Proteomes" id="UP000694402">
    <property type="component" value="Unassembled WGS sequence"/>
</dbReference>
<evidence type="ECO:0000256" key="2">
    <source>
        <dbReference type="ARBA" id="ARBA00022723"/>
    </source>
</evidence>
<feature type="compositionally biased region" description="Polar residues" evidence="11">
    <location>
        <begin position="1370"/>
        <end position="1388"/>
    </location>
</feature>
<keyword evidence="14" id="KW-1185">Reference proteome</keyword>
<evidence type="ECO:0000256" key="1">
    <source>
        <dbReference type="ARBA" id="ARBA00004123"/>
    </source>
</evidence>
<dbReference type="FunFam" id="3.30.160.60:FF:000025">
    <property type="entry name" value="Spalt-like transcription factor 1"/>
    <property type="match status" value="1"/>
</dbReference>
<evidence type="ECO:0000256" key="3">
    <source>
        <dbReference type="ARBA" id="ARBA00022737"/>
    </source>
</evidence>
<comment type="similarity">
    <text evidence="9">Belongs to the sal C2H2-type zinc-finger protein family.</text>
</comment>
<feature type="compositionally biased region" description="Low complexity" evidence="11">
    <location>
        <begin position="191"/>
        <end position="206"/>
    </location>
</feature>
<feature type="domain" description="C2H2-type" evidence="12">
    <location>
        <begin position="868"/>
        <end position="895"/>
    </location>
</feature>
<dbReference type="Ensembl" id="ENSOTST00005089978.2">
    <property type="protein sequence ID" value="ENSOTSP00005082966.2"/>
    <property type="gene ID" value="ENSOTSG00005039131.2"/>
</dbReference>
<feature type="region of interest" description="Disordered" evidence="11">
    <location>
        <begin position="701"/>
        <end position="797"/>
    </location>
</feature>
<evidence type="ECO:0000259" key="12">
    <source>
        <dbReference type="PROSITE" id="PS50157"/>
    </source>
</evidence>
<feature type="compositionally biased region" description="Low complexity" evidence="11">
    <location>
        <begin position="1048"/>
        <end position="1059"/>
    </location>
</feature>
<feature type="compositionally biased region" description="Low complexity" evidence="11">
    <location>
        <begin position="959"/>
        <end position="972"/>
    </location>
</feature>
<gene>
    <name evidence="13" type="primary">sall2</name>
</gene>
<dbReference type="SUPFAM" id="SSF57667">
    <property type="entry name" value="beta-beta-alpha zinc fingers"/>
    <property type="match status" value="3"/>
</dbReference>